<dbReference type="InterPro" id="IPR017705">
    <property type="entry name" value="Ribonuclease_Y"/>
</dbReference>
<comment type="caution">
    <text evidence="9">The sequence shown here is derived from an EMBL/GenBank/DDBJ whole genome shotgun (WGS) entry which is preliminary data.</text>
</comment>
<dbReference type="GO" id="GO:0004521">
    <property type="term" value="F:RNA endonuclease activity"/>
    <property type="evidence" value="ECO:0007669"/>
    <property type="project" value="UniProtKB-UniRule"/>
</dbReference>
<evidence type="ECO:0000313" key="9">
    <source>
        <dbReference type="EMBL" id="TRY00470.1"/>
    </source>
</evidence>
<dbReference type="GO" id="GO:0006402">
    <property type="term" value="P:mRNA catabolic process"/>
    <property type="evidence" value="ECO:0007669"/>
    <property type="project" value="UniProtKB-UniRule"/>
</dbReference>
<dbReference type="PANTHER" id="PTHR12826:SF15">
    <property type="entry name" value="RIBONUCLEASE Y"/>
    <property type="match status" value="1"/>
</dbReference>
<keyword evidence="5" id="KW-0472">Membrane</keyword>
<keyword evidence="5" id="KW-0812">Transmembrane</keyword>
<evidence type="ECO:0000256" key="2">
    <source>
        <dbReference type="ARBA" id="ARBA00022759"/>
    </source>
</evidence>
<dbReference type="InterPro" id="IPR006674">
    <property type="entry name" value="HD_domain"/>
</dbReference>
<dbReference type="Pfam" id="PF01966">
    <property type="entry name" value="HD"/>
    <property type="match status" value="1"/>
</dbReference>
<evidence type="ECO:0000256" key="6">
    <source>
        <dbReference type="NCBIfam" id="TIGR03319"/>
    </source>
</evidence>
<comment type="similarity">
    <text evidence="5">Belongs to the RNase Y family.</text>
</comment>
<dbReference type="PROSITE" id="PS51831">
    <property type="entry name" value="HD"/>
    <property type="match status" value="1"/>
</dbReference>
<comment type="subcellular location">
    <subcellularLocation>
        <location evidence="5">Cell membrane</location>
        <topology evidence="5">Single-pass membrane protein</topology>
    </subcellularLocation>
</comment>
<dbReference type="SMART" id="SM00471">
    <property type="entry name" value="HDc"/>
    <property type="match status" value="1"/>
</dbReference>
<dbReference type="Pfam" id="PF00013">
    <property type="entry name" value="KH_1"/>
    <property type="match status" value="1"/>
</dbReference>
<dbReference type="InterPro" id="IPR006675">
    <property type="entry name" value="HDIG_dom"/>
</dbReference>
<dbReference type="EMBL" id="VKID01000001">
    <property type="protein sequence ID" value="TRY00470.1"/>
    <property type="molecule type" value="Genomic_DNA"/>
</dbReference>
<dbReference type="Proteomes" id="UP000315938">
    <property type="component" value="Unassembled WGS sequence"/>
</dbReference>
<evidence type="ECO:0000256" key="3">
    <source>
        <dbReference type="ARBA" id="ARBA00022801"/>
    </source>
</evidence>
<proteinExistence type="inferred from homology"/>
<reference evidence="9 10" key="1">
    <citation type="submission" date="2019-07" db="EMBL/GenBank/DDBJ databases">
        <title>Genome sequence of Acholeplasma laidlawii strain with increased resistance to erythromycin.</title>
        <authorList>
            <person name="Medvedeva E.S."/>
            <person name="Baranova N.B."/>
            <person name="Siniagina M.N."/>
            <person name="Mouzykantov A."/>
            <person name="Chernova O.A."/>
            <person name="Chernov V.M."/>
        </authorList>
    </citation>
    <scope>NUCLEOTIDE SEQUENCE [LARGE SCALE GENOMIC DNA]</scope>
    <source>
        <strain evidence="9 10">PG8REry</strain>
    </source>
</reference>
<evidence type="ECO:0000259" key="8">
    <source>
        <dbReference type="PROSITE" id="PS51831"/>
    </source>
</evidence>
<keyword evidence="7" id="KW-0175">Coiled coil</keyword>
<dbReference type="GeneID" id="41339039"/>
<dbReference type="InterPro" id="IPR003607">
    <property type="entry name" value="HD/PDEase_dom"/>
</dbReference>
<feature type="transmembrane region" description="Helical" evidence="5">
    <location>
        <begin position="6"/>
        <end position="30"/>
    </location>
</feature>
<dbReference type="InterPro" id="IPR004087">
    <property type="entry name" value="KH_dom"/>
</dbReference>
<keyword evidence="5" id="KW-1003">Cell membrane</keyword>
<dbReference type="SUPFAM" id="SSF109604">
    <property type="entry name" value="HD-domain/PDEase-like"/>
    <property type="match status" value="1"/>
</dbReference>
<keyword evidence="1 5" id="KW-0540">Nuclease</keyword>
<accession>A0A553IJS3</accession>
<evidence type="ECO:0000256" key="4">
    <source>
        <dbReference type="ARBA" id="ARBA00022884"/>
    </source>
</evidence>
<dbReference type="NCBIfam" id="TIGR03319">
    <property type="entry name" value="RNase_Y"/>
    <property type="match status" value="1"/>
</dbReference>
<dbReference type="SUPFAM" id="SSF54791">
    <property type="entry name" value="Eukaryotic type KH-domain (KH-domain type I)"/>
    <property type="match status" value="1"/>
</dbReference>
<keyword evidence="4 5" id="KW-0694">RNA-binding</keyword>
<dbReference type="CDD" id="cd22431">
    <property type="entry name" value="KH-I_RNaseY"/>
    <property type="match status" value="1"/>
</dbReference>
<dbReference type="GO" id="GO:0016787">
    <property type="term" value="F:hydrolase activity"/>
    <property type="evidence" value="ECO:0007669"/>
    <property type="project" value="UniProtKB-KW"/>
</dbReference>
<protein>
    <recommendedName>
        <fullName evidence="5 6">Ribonuclease Y</fullName>
        <shortName evidence="5">RNase Y</shortName>
        <ecNumber evidence="5 6">3.1.-.-</ecNumber>
    </recommendedName>
</protein>
<gene>
    <name evidence="5 9" type="primary">rny</name>
    <name evidence="9" type="ORF">FNV44_01185</name>
</gene>
<evidence type="ECO:0000313" key="10">
    <source>
        <dbReference type="Proteomes" id="UP000315938"/>
    </source>
</evidence>
<keyword evidence="5" id="KW-1133">Transmembrane helix</keyword>
<comment type="function">
    <text evidence="5">Endoribonuclease that initiates mRNA decay.</text>
</comment>
<evidence type="ECO:0000256" key="5">
    <source>
        <dbReference type="HAMAP-Rule" id="MF_00335"/>
    </source>
</evidence>
<dbReference type="NCBIfam" id="TIGR00277">
    <property type="entry name" value="HDIG"/>
    <property type="match status" value="1"/>
</dbReference>
<sequence>MFNVDTPALITFILLIVVGALGGALVGYFIRVAQHEKSLRLAREEAERIIEDGKKEADRTKREMVFEAKQEILTLRKEFDEDIKDRRQIVMNLEEKATQRENALNQRSQYLDKREIGLDAKEERHNERKEQLDIQYSKVEELIKEQEEKLSSISALSREQARELIMAQVRDSISNEIAAYIRDEEDNAKSIAQNKSKEILSLAMQKYAAETTSERTVTVVEIPNEDMKGRIIGKEGRNIRSLEALTGVDLIIDDTPEAVVLSGFDPVRREVAKRALTILVQDGRIHPGRIEEVVERARTEIDMFIREAGEEAVFKTGVGKVHPDIIKLLGRMTFRTSYGQNVLKHSIEVAFLAGKLAAEIGENEMLARRAGLFHDIGKAIDHEVEGSHVSIGVELMSRYKEPKEVIDAIASHHGDSEPESIIAVLVAAADALSAARPGARSESMDSYMKRLTQLEEISNDVTGVDKAYAIQAGREVRVMVLPDKVDDLGLINIARTIKEKIEAQMTYPGTIKVTVIREKRATDVAK</sequence>
<dbReference type="Gene3D" id="1.10.3210.10">
    <property type="entry name" value="Hypothetical protein af1432"/>
    <property type="match status" value="1"/>
</dbReference>
<dbReference type="CDD" id="cd00077">
    <property type="entry name" value="HDc"/>
    <property type="match status" value="1"/>
</dbReference>
<organism evidence="9 10">
    <name type="scientific">Acholeplasma laidlawii</name>
    <dbReference type="NCBI Taxonomy" id="2148"/>
    <lineage>
        <taxon>Bacteria</taxon>
        <taxon>Bacillati</taxon>
        <taxon>Mycoplasmatota</taxon>
        <taxon>Mollicutes</taxon>
        <taxon>Acholeplasmatales</taxon>
        <taxon>Acholeplasmataceae</taxon>
        <taxon>Acholeplasma</taxon>
    </lineage>
</organism>
<keyword evidence="3 5" id="KW-0378">Hydrolase</keyword>
<dbReference type="InterPro" id="IPR036612">
    <property type="entry name" value="KH_dom_type_1_sf"/>
</dbReference>
<feature type="coiled-coil region" evidence="7">
    <location>
        <begin position="93"/>
        <end position="156"/>
    </location>
</feature>
<dbReference type="EC" id="3.1.-.-" evidence="5 6"/>
<dbReference type="GO" id="GO:0003723">
    <property type="term" value="F:RNA binding"/>
    <property type="evidence" value="ECO:0007669"/>
    <property type="project" value="UniProtKB-UniRule"/>
</dbReference>
<dbReference type="SMR" id="A0A553IJS3"/>
<dbReference type="InterPro" id="IPR004088">
    <property type="entry name" value="KH_dom_type_1"/>
</dbReference>
<keyword evidence="2 5" id="KW-0255">Endonuclease</keyword>
<dbReference type="PROSITE" id="PS50084">
    <property type="entry name" value="KH_TYPE_1"/>
    <property type="match status" value="1"/>
</dbReference>
<dbReference type="OMA" id="MEYPGQI"/>
<evidence type="ECO:0000256" key="1">
    <source>
        <dbReference type="ARBA" id="ARBA00022722"/>
    </source>
</evidence>
<dbReference type="AlphaFoldDB" id="A0A553IJS3"/>
<name>A0A553IJS3_ACHLA</name>
<dbReference type="PANTHER" id="PTHR12826">
    <property type="entry name" value="RIBONUCLEASE Y"/>
    <property type="match status" value="1"/>
</dbReference>
<evidence type="ECO:0000256" key="7">
    <source>
        <dbReference type="SAM" id="Coils"/>
    </source>
</evidence>
<feature type="coiled-coil region" evidence="7">
    <location>
        <begin position="32"/>
        <end position="63"/>
    </location>
</feature>
<dbReference type="HAMAP" id="MF_00335">
    <property type="entry name" value="RNase_Y"/>
    <property type="match status" value="1"/>
</dbReference>
<dbReference type="Gene3D" id="3.30.1370.10">
    <property type="entry name" value="K Homology domain, type 1"/>
    <property type="match status" value="1"/>
</dbReference>
<dbReference type="InterPro" id="IPR022711">
    <property type="entry name" value="RNase_Y_N"/>
</dbReference>
<dbReference type="FunFam" id="1.10.3210.10:FF:000003">
    <property type="entry name" value="Ribonuclease Y"/>
    <property type="match status" value="1"/>
</dbReference>
<dbReference type="SMART" id="SM00322">
    <property type="entry name" value="KH"/>
    <property type="match status" value="1"/>
</dbReference>
<dbReference type="RefSeq" id="WP_012242830.1">
    <property type="nucleotide sequence ID" value="NZ_JACAOE010000001.1"/>
</dbReference>
<feature type="domain" description="HD" evidence="8">
    <location>
        <begin position="342"/>
        <end position="435"/>
    </location>
</feature>
<dbReference type="Pfam" id="PF12072">
    <property type="entry name" value="RNase_Y_N"/>
    <property type="match status" value="1"/>
</dbReference>
<dbReference type="GO" id="GO:0005886">
    <property type="term" value="C:plasma membrane"/>
    <property type="evidence" value="ECO:0007669"/>
    <property type="project" value="UniProtKB-SubCell"/>
</dbReference>